<dbReference type="GO" id="GO:0005634">
    <property type="term" value="C:nucleus"/>
    <property type="evidence" value="ECO:0007669"/>
    <property type="project" value="UniProtKB-SubCell"/>
</dbReference>
<dbReference type="InterPro" id="IPR031052">
    <property type="entry name" value="FHY3/FAR1"/>
</dbReference>
<organism evidence="3 4">
    <name type="scientific">Zingiber officinale</name>
    <name type="common">Ginger</name>
    <name type="synonym">Amomum zingiber</name>
    <dbReference type="NCBI Taxonomy" id="94328"/>
    <lineage>
        <taxon>Eukaryota</taxon>
        <taxon>Viridiplantae</taxon>
        <taxon>Streptophyta</taxon>
        <taxon>Embryophyta</taxon>
        <taxon>Tracheophyta</taxon>
        <taxon>Spermatophyta</taxon>
        <taxon>Magnoliopsida</taxon>
        <taxon>Liliopsida</taxon>
        <taxon>Zingiberales</taxon>
        <taxon>Zingiberaceae</taxon>
        <taxon>Zingiber</taxon>
    </lineage>
</organism>
<proteinExistence type="inferred from homology"/>
<dbReference type="AlphaFoldDB" id="A0A8J5L2F1"/>
<feature type="compositionally biased region" description="Basic and acidic residues" evidence="2">
    <location>
        <begin position="229"/>
        <end position="246"/>
    </location>
</feature>
<evidence type="ECO:0000313" key="3">
    <source>
        <dbReference type="EMBL" id="KAG6508969.1"/>
    </source>
</evidence>
<accession>A0A8J5L2F1</accession>
<comment type="function">
    <text evidence="1">Putative transcription activator involved in regulating light control of development.</text>
</comment>
<comment type="similarity">
    <text evidence="1">Belongs to the FHY3/FAR1 family.</text>
</comment>
<dbReference type="PANTHER" id="PTHR31669">
    <property type="entry name" value="PROTEIN FAR1-RELATED SEQUENCE 10-RELATED"/>
    <property type="match status" value="1"/>
</dbReference>
<evidence type="ECO:0000256" key="1">
    <source>
        <dbReference type="RuleBase" id="RU367018"/>
    </source>
</evidence>
<dbReference type="Proteomes" id="UP000734854">
    <property type="component" value="Unassembled WGS sequence"/>
</dbReference>
<keyword evidence="1" id="KW-0539">Nucleus</keyword>
<name>A0A8J5L2F1_ZINOF</name>
<sequence>MEAIVSKERSVFRCEVLVAAIHKFSPKNKLREGGLKPVFKQFVEQYDNALKKKIEKEKYLDFGSFNSMIPVITGYPIERQFQSFYTNNLFKLFQDEIRGLMFCNTSLVRQEGVAFIFEVVETLLGKNGDPIRDASFKACDLCIDTNEDAKEKLIAIQTDHSRADQLKEASTSSSKTIHSPLKVRSRGRPPTKRKQCKIEQIVKKSVAKARKKVIEGPTVSVEELNNMENGKHDSLVHSDGEKRFED</sequence>
<evidence type="ECO:0000313" key="4">
    <source>
        <dbReference type="Proteomes" id="UP000734854"/>
    </source>
</evidence>
<reference evidence="3 4" key="1">
    <citation type="submission" date="2020-08" db="EMBL/GenBank/DDBJ databases">
        <title>Plant Genome Project.</title>
        <authorList>
            <person name="Zhang R.-G."/>
        </authorList>
    </citation>
    <scope>NUCLEOTIDE SEQUENCE [LARGE SCALE GENOMIC DNA]</scope>
    <source>
        <tissue evidence="3">Rhizome</tissue>
    </source>
</reference>
<protein>
    <recommendedName>
        <fullName evidence="1">Protein FAR1-RELATED SEQUENCE</fullName>
    </recommendedName>
</protein>
<dbReference type="GO" id="GO:0008270">
    <property type="term" value="F:zinc ion binding"/>
    <property type="evidence" value="ECO:0007669"/>
    <property type="project" value="UniProtKB-UniRule"/>
</dbReference>
<feature type="compositionally biased region" description="Polar residues" evidence="2">
    <location>
        <begin position="168"/>
        <end position="177"/>
    </location>
</feature>
<dbReference type="EMBL" id="JACMSC010000009">
    <property type="protein sequence ID" value="KAG6508969.1"/>
    <property type="molecule type" value="Genomic_DNA"/>
</dbReference>
<dbReference type="GO" id="GO:0006355">
    <property type="term" value="P:regulation of DNA-templated transcription"/>
    <property type="evidence" value="ECO:0007669"/>
    <property type="project" value="UniProtKB-UniRule"/>
</dbReference>
<feature type="region of interest" description="Disordered" evidence="2">
    <location>
        <begin position="216"/>
        <end position="246"/>
    </location>
</feature>
<keyword evidence="1" id="KW-0862">Zinc</keyword>
<keyword evidence="1" id="KW-0479">Metal-binding</keyword>
<comment type="subcellular location">
    <subcellularLocation>
        <location evidence="1">Nucleus</location>
    </subcellularLocation>
</comment>
<dbReference type="PANTHER" id="PTHR31669:SF283">
    <property type="entry name" value="PROTEIN FAR1-RELATED SEQUENCE"/>
    <property type="match status" value="1"/>
</dbReference>
<gene>
    <name evidence="3" type="ORF">ZIOFF_034352</name>
</gene>
<feature type="compositionally biased region" description="Basic residues" evidence="2">
    <location>
        <begin position="181"/>
        <end position="195"/>
    </location>
</feature>
<keyword evidence="4" id="KW-1185">Reference proteome</keyword>
<feature type="region of interest" description="Disordered" evidence="2">
    <location>
        <begin position="164"/>
        <end position="196"/>
    </location>
</feature>
<keyword evidence="1" id="KW-0863">Zinc-finger</keyword>
<evidence type="ECO:0000256" key="2">
    <source>
        <dbReference type="SAM" id="MobiDB-lite"/>
    </source>
</evidence>
<comment type="caution">
    <text evidence="3">The sequence shown here is derived from an EMBL/GenBank/DDBJ whole genome shotgun (WGS) entry which is preliminary data.</text>
</comment>